<comment type="similarity">
    <text evidence="1">Belongs to the CNOT10 family.</text>
</comment>
<dbReference type="InterPro" id="IPR011990">
    <property type="entry name" value="TPR-like_helical_dom_sf"/>
</dbReference>
<feature type="compositionally biased region" description="Polar residues" evidence="2">
    <location>
        <begin position="252"/>
        <end position="275"/>
    </location>
</feature>
<evidence type="ECO:0000256" key="2">
    <source>
        <dbReference type="SAM" id="MobiDB-lite"/>
    </source>
</evidence>
<evidence type="ECO:0000313" key="3">
    <source>
        <dbReference type="EMBL" id="KAK9282014.1"/>
    </source>
</evidence>
<evidence type="ECO:0008006" key="5">
    <source>
        <dbReference type="Google" id="ProtNLM"/>
    </source>
</evidence>
<dbReference type="EMBL" id="JBBPBK010000007">
    <property type="protein sequence ID" value="KAK9282014.1"/>
    <property type="molecule type" value="Genomic_DNA"/>
</dbReference>
<proteinExistence type="inferred from homology"/>
<dbReference type="GO" id="GO:0006402">
    <property type="term" value="P:mRNA catabolic process"/>
    <property type="evidence" value="ECO:0007669"/>
    <property type="project" value="TreeGrafter"/>
</dbReference>
<dbReference type="AlphaFoldDB" id="A0AAP0RNY5"/>
<feature type="compositionally biased region" description="Low complexity" evidence="2">
    <location>
        <begin position="1"/>
        <end position="19"/>
    </location>
</feature>
<dbReference type="SMART" id="SM00028">
    <property type="entry name" value="TPR"/>
    <property type="match status" value="3"/>
</dbReference>
<organism evidence="3 4">
    <name type="scientific">Liquidambar formosana</name>
    <name type="common">Formosan gum</name>
    <dbReference type="NCBI Taxonomy" id="63359"/>
    <lineage>
        <taxon>Eukaryota</taxon>
        <taxon>Viridiplantae</taxon>
        <taxon>Streptophyta</taxon>
        <taxon>Embryophyta</taxon>
        <taxon>Tracheophyta</taxon>
        <taxon>Spermatophyta</taxon>
        <taxon>Magnoliopsida</taxon>
        <taxon>eudicotyledons</taxon>
        <taxon>Gunneridae</taxon>
        <taxon>Pentapetalae</taxon>
        <taxon>Saxifragales</taxon>
        <taxon>Altingiaceae</taxon>
        <taxon>Liquidambar</taxon>
    </lineage>
</organism>
<dbReference type="Proteomes" id="UP001415857">
    <property type="component" value="Unassembled WGS sequence"/>
</dbReference>
<evidence type="ECO:0000313" key="4">
    <source>
        <dbReference type="Proteomes" id="UP001415857"/>
    </source>
</evidence>
<dbReference type="GO" id="GO:0017148">
    <property type="term" value="P:negative regulation of translation"/>
    <property type="evidence" value="ECO:0007669"/>
    <property type="project" value="TreeGrafter"/>
</dbReference>
<keyword evidence="4" id="KW-1185">Reference proteome</keyword>
<dbReference type="Gene3D" id="1.25.40.10">
    <property type="entry name" value="Tetratricopeptide repeat domain"/>
    <property type="match status" value="3"/>
</dbReference>
<name>A0AAP0RNY5_LIQFO</name>
<accession>A0AAP0RNY5</accession>
<dbReference type="InterPro" id="IPR019734">
    <property type="entry name" value="TPR_rpt"/>
</dbReference>
<gene>
    <name evidence="3" type="ORF">L1049_004925</name>
</gene>
<sequence length="860" mass="94859">MDSQDLSPSSSSTPSGDASSMDEDDVSSTAGIAKEAACLFNSQRYAECIDVLNKLLQKKPNNPKVLHNLAVAKYFLNGCSDPRALLEVLKKFKTRSRELACASEEKAEIVSNPGNSVISGSKGSSITRHQCAAANSASVSYVGEFDTSIAMFNTAVILFHIYEYVNARLVLEPLYQNISPIDETTALHIRLLLLDVSLFSHDASRAADVILYLANAFGVSCLTSPADNGGVTSQHQSLNLVKKAFLSTNNSTSLEASNSDPTASLNASENPLSRTQSDDAAKYETLLSTLNIDVHNLEKAADPPSLNDFSRSLFYHPASAGDLKLKLHLYIVQFLLLTRNLKAVKREVKELMNIVRGDSCVALLLKSQFEYTRGNYHKAIKILMASNSRMESGIENIFNNNLGCIYHCLGKHHTSLVFFSKALRISSSLRSEKPLKLLNFSQDKSLLIVYNCGLQYLACGRPTVAARCFQKASLILHSRPLLWLRMAECCLLALEKGHLRSSGLPANEEVRVHVVGKGKWRQLVLEDGDLRSKHLDPVEHDGRVLGSDSQLYLSIPFARQCLYNAFHLLYAVESKFSKSTLPPSSVSEEDKLGHSTSLKGLNHKNLPGGDSKPSNETVVSAQAIANGDAKELKGGTGLIVILQNSISSYEDLLRRENRMIKQAVLANLAYVELNLENPLKALLAARYLLRLPECSQIYIFLGHVYVAEALCHLNRPKEAAEHLSVYVSDGNKIELPYSEEDTEKWRVEKGTDSEELNSDLVTVQNPSLEEHQAIVFIKPDEACGALYVNLAIVSVMQQHLEQAYQYAIKALSIIPRSLQAILTAVYVELLLGKTREALARLKQCRHVIFLPSNAKLNSSW</sequence>
<dbReference type="PANTHER" id="PTHR12979:SF5">
    <property type="entry name" value="CCR4-NOT TRANSCRIPTION COMPLEX SUBUNIT 10"/>
    <property type="match status" value="1"/>
</dbReference>
<comment type="caution">
    <text evidence="3">The sequence shown here is derived from an EMBL/GenBank/DDBJ whole genome shotgun (WGS) entry which is preliminary data.</text>
</comment>
<evidence type="ECO:0000256" key="1">
    <source>
        <dbReference type="ARBA" id="ARBA00010080"/>
    </source>
</evidence>
<reference evidence="3 4" key="1">
    <citation type="journal article" date="2024" name="Plant J.">
        <title>Genome sequences and population genomics reveal climatic adaptation and genomic divergence between two closely related sweetgum species.</title>
        <authorList>
            <person name="Xu W.Q."/>
            <person name="Ren C.Q."/>
            <person name="Zhang X.Y."/>
            <person name="Comes H.P."/>
            <person name="Liu X.H."/>
            <person name="Li Y.G."/>
            <person name="Kettle C.J."/>
            <person name="Jalonen R."/>
            <person name="Gaisberger H."/>
            <person name="Ma Y.Z."/>
            <person name="Qiu Y.X."/>
        </authorList>
    </citation>
    <scope>NUCLEOTIDE SEQUENCE [LARGE SCALE GENOMIC DNA]</scope>
    <source>
        <strain evidence="3">Hangzhou</strain>
    </source>
</reference>
<dbReference type="GO" id="GO:0030014">
    <property type="term" value="C:CCR4-NOT complex"/>
    <property type="evidence" value="ECO:0007669"/>
    <property type="project" value="InterPro"/>
</dbReference>
<feature type="region of interest" description="Disordered" evidence="2">
    <location>
        <begin position="1"/>
        <end position="26"/>
    </location>
</feature>
<protein>
    <recommendedName>
        <fullName evidence="5">CCR4-NOT transcription complex subunit 10</fullName>
    </recommendedName>
</protein>
<dbReference type="InterPro" id="IPR039740">
    <property type="entry name" value="CNOT10"/>
</dbReference>
<feature type="region of interest" description="Disordered" evidence="2">
    <location>
        <begin position="252"/>
        <end position="278"/>
    </location>
</feature>
<dbReference type="SUPFAM" id="SSF48452">
    <property type="entry name" value="TPR-like"/>
    <property type="match status" value="1"/>
</dbReference>
<feature type="region of interest" description="Disordered" evidence="2">
    <location>
        <begin position="582"/>
        <end position="615"/>
    </location>
</feature>
<dbReference type="PANTHER" id="PTHR12979">
    <property type="entry name" value="CCR4-NOT TRANSCRIPTION COMPLEX SUBUNIT 10"/>
    <property type="match status" value="1"/>
</dbReference>